<sequence>MLRTRLLWFTVGFTVTAAAIAQFAWRDLWAERLSLSSDAKQKFDALEARVANLESIPSQNPNPAQLEG</sequence>
<proteinExistence type="predicted"/>
<evidence type="ECO:0000313" key="1">
    <source>
        <dbReference type="EMBL" id="MBW84582.1"/>
    </source>
</evidence>
<reference evidence="1" key="1">
    <citation type="submission" date="2018-02" db="EMBL/GenBank/DDBJ databases">
        <title>Rhizophora mucronata_Transcriptome.</title>
        <authorList>
            <person name="Meera S.P."/>
            <person name="Sreeshan A."/>
            <person name="Augustine A."/>
        </authorList>
    </citation>
    <scope>NUCLEOTIDE SEQUENCE</scope>
    <source>
        <tissue evidence="1">Leaf</tissue>
    </source>
</reference>
<dbReference type="PANTHER" id="PTHR34970">
    <property type="entry name" value="ABC TRANSPORTER A FAMILY PROTEIN"/>
    <property type="match status" value="1"/>
</dbReference>
<dbReference type="PANTHER" id="PTHR34970:SF5">
    <property type="entry name" value="PROTEIN, PUTATIVE-RELATED"/>
    <property type="match status" value="1"/>
</dbReference>
<protein>
    <submittedName>
        <fullName evidence="1">Uncharacterized protein LOC105643658</fullName>
    </submittedName>
</protein>
<organism evidence="1">
    <name type="scientific">Rhizophora mucronata</name>
    <name type="common">Asiatic mangrove</name>
    <dbReference type="NCBI Taxonomy" id="61149"/>
    <lineage>
        <taxon>Eukaryota</taxon>
        <taxon>Viridiplantae</taxon>
        <taxon>Streptophyta</taxon>
        <taxon>Embryophyta</taxon>
        <taxon>Tracheophyta</taxon>
        <taxon>Spermatophyta</taxon>
        <taxon>Magnoliopsida</taxon>
        <taxon>eudicotyledons</taxon>
        <taxon>Gunneridae</taxon>
        <taxon>Pentapetalae</taxon>
        <taxon>rosids</taxon>
        <taxon>fabids</taxon>
        <taxon>Malpighiales</taxon>
        <taxon>Rhizophoraceae</taxon>
        <taxon>Rhizophora</taxon>
    </lineage>
</organism>
<dbReference type="AlphaFoldDB" id="A0A2P2ITL8"/>
<accession>A0A2P2ITL8</accession>
<name>A0A2P2ITL8_RHIMU</name>
<dbReference type="EMBL" id="GGEC01004099">
    <property type="protein sequence ID" value="MBW84582.1"/>
    <property type="molecule type" value="Transcribed_RNA"/>
</dbReference>